<dbReference type="EMBL" id="JAHOEP010000005">
    <property type="protein sequence ID" value="MBV3407324.1"/>
    <property type="molecule type" value="Genomic_DNA"/>
</dbReference>
<gene>
    <name evidence="2" type="ORF">KSW80_02685</name>
</gene>
<keyword evidence="1" id="KW-0812">Transmembrane</keyword>
<feature type="transmembrane region" description="Helical" evidence="1">
    <location>
        <begin position="30"/>
        <end position="48"/>
    </location>
</feature>
<feature type="transmembrane region" description="Helical" evidence="1">
    <location>
        <begin position="54"/>
        <end position="74"/>
    </location>
</feature>
<reference evidence="2" key="1">
    <citation type="submission" date="2021-06" db="EMBL/GenBank/DDBJ databases">
        <title>Collection of gut derived symbiotic bacterial strains cultured from healthy donors.</title>
        <authorList>
            <person name="Lin H."/>
            <person name="Littmann E."/>
            <person name="Pamer E.G."/>
        </authorList>
    </citation>
    <scope>NUCLEOTIDE SEQUENCE</scope>
    <source>
        <strain evidence="2">MSK.21.60</strain>
    </source>
</reference>
<dbReference type="RefSeq" id="WP_217326140.1">
    <property type="nucleotide sequence ID" value="NZ_JAHOEK010000005.1"/>
</dbReference>
<organism evidence="2 3">
    <name type="scientific">Segatella copri</name>
    <dbReference type="NCBI Taxonomy" id="165179"/>
    <lineage>
        <taxon>Bacteria</taxon>
        <taxon>Pseudomonadati</taxon>
        <taxon>Bacteroidota</taxon>
        <taxon>Bacteroidia</taxon>
        <taxon>Bacteroidales</taxon>
        <taxon>Prevotellaceae</taxon>
        <taxon>Segatella</taxon>
    </lineage>
</organism>
<comment type="caution">
    <text evidence="2">The sequence shown here is derived from an EMBL/GenBank/DDBJ whole genome shotgun (WGS) entry which is preliminary data.</text>
</comment>
<keyword evidence="1" id="KW-0472">Membrane</keyword>
<evidence type="ECO:0000313" key="2">
    <source>
        <dbReference type="EMBL" id="MBV3407324.1"/>
    </source>
</evidence>
<evidence type="ECO:0000256" key="1">
    <source>
        <dbReference type="SAM" id="Phobius"/>
    </source>
</evidence>
<dbReference type="AlphaFoldDB" id="A0AAW4N4T3"/>
<keyword evidence="1" id="KW-1133">Transmembrane helix</keyword>
<evidence type="ECO:0000313" key="3">
    <source>
        <dbReference type="Proteomes" id="UP001196316"/>
    </source>
</evidence>
<accession>A0AAW4N4T3</accession>
<proteinExistence type="predicted"/>
<sequence>MAQSNEAMQGCQMFTGLQRPLEFMGLQGRYITWAAITAGVGILGFMLVYAFVGFIIALVFTVVSLSIGIGLIMIKQRRGLYTKKSDKGIFIYAYGERI</sequence>
<protein>
    <submittedName>
        <fullName evidence="2">DUF4133 domain-containing protein</fullName>
    </submittedName>
</protein>
<dbReference type="Proteomes" id="UP001196316">
    <property type="component" value="Unassembled WGS sequence"/>
</dbReference>
<name>A0AAW4N4T3_9BACT</name>